<dbReference type="Pfam" id="PF05119">
    <property type="entry name" value="Terminase_4"/>
    <property type="match status" value="1"/>
</dbReference>
<evidence type="ECO:0000313" key="2">
    <source>
        <dbReference type="Proteomes" id="UP000070326"/>
    </source>
</evidence>
<reference evidence="1 2" key="1">
    <citation type="submission" date="2016-02" db="EMBL/GenBank/DDBJ databases">
        <authorList>
            <person name="Wen L."/>
            <person name="He K."/>
            <person name="Yang H."/>
        </authorList>
    </citation>
    <scope>NUCLEOTIDE SEQUENCE [LARGE SCALE GENOMIC DNA]</scope>
    <source>
        <strain evidence="1 2">MJR8628A</strain>
    </source>
</reference>
<sequence length="109" mass="12570">MGDDVYKLSKKQVTRRNKIHRAMIEQMKENGTYKEPYIDISERYIAMWEVSMMLEDDIQKRGVQILTEKGPKKNDSVAMLTNMNKQMLVCLEKLGLSVSTVKNELGGDI</sequence>
<proteinExistence type="predicted"/>
<dbReference type="STRING" id="1261.HMPREF3195_00138"/>
<gene>
    <name evidence="1" type="ORF">HMPREF3195_00138</name>
</gene>
<dbReference type="EMBL" id="LSQZ01000003">
    <property type="protein sequence ID" value="KXI14683.1"/>
    <property type="molecule type" value="Genomic_DNA"/>
</dbReference>
<evidence type="ECO:0000313" key="1">
    <source>
        <dbReference type="EMBL" id="KXI14683.1"/>
    </source>
</evidence>
<dbReference type="PATRIC" id="fig|1261.5.peg.140"/>
<dbReference type="Proteomes" id="UP000070326">
    <property type="component" value="Unassembled WGS sequence"/>
</dbReference>
<protein>
    <submittedName>
        <fullName evidence="1">Phage terminase, small subunit, P27 family</fullName>
    </submittedName>
</protein>
<name>A0A135YZ63_9FIRM</name>
<dbReference type="InterPro" id="IPR006448">
    <property type="entry name" value="Phage_term_ssu_P27"/>
</dbReference>
<organism evidence="1 2">
    <name type="scientific">Peptostreptococcus anaerobius</name>
    <dbReference type="NCBI Taxonomy" id="1261"/>
    <lineage>
        <taxon>Bacteria</taxon>
        <taxon>Bacillati</taxon>
        <taxon>Bacillota</taxon>
        <taxon>Clostridia</taxon>
        <taxon>Peptostreptococcales</taxon>
        <taxon>Peptostreptococcaceae</taxon>
        <taxon>Peptostreptococcus</taxon>
    </lineage>
</organism>
<dbReference type="AlphaFoldDB" id="A0A135YZ63"/>
<dbReference type="RefSeq" id="WP_061101560.1">
    <property type="nucleotide sequence ID" value="NZ_KQ961784.1"/>
</dbReference>
<accession>A0A135YZ63</accession>
<comment type="caution">
    <text evidence="1">The sequence shown here is derived from an EMBL/GenBank/DDBJ whole genome shotgun (WGS) entry which is preliminary data.</text>
</comment>